<evidence type="ECO:0000256" key="4">
    <source>
        <dbReference type="ARBA" id="ARBA00008655"/>
    </source>
</evidence>
<dbReference type="EMBL" id="HG934468">
    <property type="protein sequence ID" value="CDN31147.1"/>
    <property type="molecule type" value="Genomic_DNA"/>
</dbReference>
<comment type="catalytic activity">
    <reaction evidence="1 11">
        <text>a 1-acyl-sn-glycero-3-phosphate + an acyl-CoA = a 1,2-diacyl-sn-glycero-3-phosphate + CoA</text>
        <dbReference type="Rhea" id="RHEA:19709"/>
        <dbReference type="ChEBI" id="CHEBI:57287"/>
        <dbReference type="ChEBI" id="CHEBI:57970"/>
        <dbReference type="ChEBI" id="CHEBI:58342"/>
        <dbReference type="ChEBI" id="CHEBI:58608"/>
        <dbReference type="EC" id="2.3.1.51"/>
    </reaction>
</comment>
<dbReference type="InterPro" id="IPR002123">
    <property type="entry name" value="Plipid/glycerol_acylTrfase"/>
</dbReference>
<evidence type="ECO:0000256" key="9">
    <source>
        <dbReference type="ARBA" id="ARBA00023098"/>
    </source>
</evidence>
<evidence type="ECO:0000256" key="2">
    <source>
        <dbReference type="ARBA" id="ARBA00004728"/>
    </source>
</evidence>
<feature type="domain" description="Phospholipid/glycerol acyltransferase" evidence="13">
    <location>
        <begin position="72"/>
        <end position="185"/>
    </location>
</feature>
<keyword evidence="15" id="KW-1185">Reference proteome</keyword>
<dbReference type="GO" id="GO:0006654">
    <property type="term" value="P:phosphatidic acid biosynthetic process"/>
    <property type="evidence" value="ECO:0007669"/>
    <property type="project" value="TreeGrafter"/>
</dbReference>
<evidence type="ECO:0000256" key="11">
    <source>
        <dbReference type="RuleBase" id="RU361267"/>
    </source>
</evidence>
<evidence type="ECO:0000256" key="3">
    <source>
        <dbReference type="ARBA" id="ARBA00005189"/>
    </source>
</evidence>
<sequence length="236" mass="27398">MKSIYYLTTFILFSIVLFLAFSVAWLFAYPFDRHRIVSHEISRFWSKWIYRLNPWWRVRVSGMENIEKGKSYIVVSNHQAMLDIPLLYVLPFNFKWVSKEEVFHIPIFGWVLAMHDDIAIKRGGSAGAKKMLDKSNRMLKNGVSVIIFPEGTRTKTGKIGRFHQGAFLLARKSKADILPVMIDGTFDAIKDWKVKTPHSFTVKIMEAVPYDPELTIEEISNLMQQKIGAAFEQLHR</sequence>
<keyword evidence="11" id="KW-1208">Phospholipid metabolism</keyword>
<dbReference type="InterPro" id="IPR004552">
    <property type="entry name" value="AGP_acyltrans"/>
</dbReference>
<evidence type="ECO:0000256" key="7">
    <source>
        <dbReference type="ARBA" id="ARBA00022516"/>
    </source>
</evidence>
<name>A0A060R7G7_9BACT</name>
<dbReference type="GO" id="GO:0003841">
    <property type="term" value="F:1-acylglycerol-3-phosphate O-acyltransferase activity"/>
    <property type="evidence" value="ECO:0007669"/>
    <property type="project" value="UniProtKB-UniRule"/>
</dbReference>
<dbReference type="eggNOG" id="COG0204">
    <property type="taxonomic scope" value="Bacteria"/>
</dbReference>
<dbReference type="PANTHER" id="PTHR10434">
    <property type="entry name" value="1-ACYL-SN-GLYCEROL-3-PHOSPHATE ACYLTRANSFERASE"/>
    <property type="match status" value="1"/>
</dbReference>
<evidence type="ECO:0000256" key="1">
    <source>
        <dbReference type="ARBA" id="ARBA00001141"/>
    </source>
</evidence>
<dbReference type="SUPFAM" id="SSF69593">
    <property type="entry name" value="Glycerol-3-phosphate (1)-acyltransferase"/>
    <property type="match status" value="1"/>
</dbReference>
<reference evidence="14 15" key="1">
    <citation type="journal article" date="2015" name="Genome Announc.">
        <title>Complete Genome Sequence of the Novel Leech Symbiont Mucinivorans hirudinis M3T.</title>
        <authorList>
            <person name="Nelson M.C."/>
            <person name="Bomar L."/>
            <person name="Graf J."/>
        </authorList>
    </citation>
    <scope>NUCLEOTIDE SEQUENCE [LARGE SCALE GENOMIC DNA]</scope>
    <source>
        <strain evidence="15">M3</strain>
    </source>
</reference>
<dbReference type="GO" id="GO:0016020">
    <property type="term" value="C:membrane"/>
    <property type="evidence" value="ECO:0007669"/>
    <property type="project" value="InterPro"/>
</dbReference>
<comment type="pathway">
    <text evidence="3">Lipid metabolism.</text>
</comment>
<dbReference type="CDD" id="cd07989">
    <property type="entry name" value="LPLAT_AGPAT-like"/>
    <property type="match status" value="1"/>
</dbReference>
<keyword evidence="12" id="KW-0812">Transmembrane</keyword>
<dbReference type="STRING" id="1433126.BN938_1050"/>
<dbReference type="NCBIfam" id="TIGR00530">
    <property type="entry name" value="AGP_acyltrn"/>
    <property type="match status" value="1"/>
</dbReference>
<feature type="transmembrane region" description="Helical" evidence="12">
    <location>
        <begin position="6"/>
        <end position="28"/>
    </location>
</feature>
<keyword evidence="9 11" id="KW-0443">Lipid metabolism</keyword>
<keyword evidence="7 11" id="KW-0444">Lipid biosynthesis</keyword>
<evidence type="ECO:0000259" key="13">
    <source>
        <dbReference type="SMART" id="SM00563"/>
    </source>
</evidence>
<gene>
    <name evidence="14" type="ORF">BN938_1050</name>
</gene>
<keyword evidence="11" id="KW-0594">Phospholipid biosynthesis</keyword>
<evidence type="ECO:0000313" key="15">
    <source>
        <dbReference type="Proteomes" id="UP000027616"/>
    </source>
</evidence>
<dbReference type="KEGG" id="rbc:BN938_1050"/>
<evidence type="ECO:0000313" key="14">
    <source>
        <dbReference type="EMBL" id="CDN31147.1"/>
    </source>
</evidence>
<organism evidence="14 15">
    <name type="scientific">Mucinivorans hirudinis</name>
    <dbReference type="NCBI Taxonomy" id="1433126"/>
    <lineage>
        <taxon>Bacteria</taxon>
        <taxon>Pseudomonadati</taxon>
        <taxon>Bacteroidota</taxon>
        <taxon>Bacteroidia</taxon>
        <taxon>Bacteroidales</taxon>
        <taxon>Rikenellaceae</taxon>
        <taxon>Mucinivorans</taxon>
    </lineage>
</organism>
<dbReference type="OrthoDB" id="9803035at2"/>
<accession>A0A060R7G7</accession>
<keyword evidence="12" id="KW-1133">Transmembrane helix</keyword>
<evidence type="ECO:0000256" key="5">
    <source>
        <dbReference type="ARBA" id="ARBA00013211"/>
    </source>
</evidence>
<evidence type="ECO:0000256" key="12">
    <source>
        <dbReference type="SAM" id="Phobius"/>
    </source>
</evidence>
<evidence type="ECO:0000256" key="8">
    <source>
        <dbReference type="ARBA" id="ARBA00022679"/>
    </source>
</evidence>
<dbReference type="Proteomes" id="UP000027616">
    <property type="component" value="Chromosome I"/>
</dbReference>
<comment type="pathway">
    <text evidence="2">Phospholipid metabolism; CDP-diacylglycerol biosynthesis; CDP-diacylglycerol from sn-glycerol 3-phosphate: step 2/3.</text>
</comment>
<keyword evidence="10 11" id="KW-0012">Acyltransferase</keyword>
<keyword evidence="8 11" id="KW-0808">Transferase</keyword>
<evidence type="ECO:0000256" key="10">
    <source>
        <dbReference type="ARBA" id="ARBA00023315"/>
    </source>
</evidence>
<dbReference type="HOGENOM" id="CLU_027938_6_2_10"/>
<proteinExistence type="inferred from homology"/>
<comment type="similarity">
    <text evidence="4 11">Belongs to the 1-acyl-sn-glycerol-3-phosphate acyltransferase family.</text>
</comment>
<protein>
    <recommendedName>
        <fullName evidence="6 11">1-acyl-sn-glycerol-3-phosphate acyltransferase</fullName>
        <ecNumber evidence="5 11">2.3.1.51</ecNumber>
    </recommendedName>
</protein>
<dbReference type="EC" id="2.3.1.51" evidence="5 11"/>
<dbReference type="AlphaFoldDB" id="A0A060R7G7"/>
<dbReference type="PANTHER" id="PTHR10434:SF64">
    <property type="entry name" value="1-ACYL-SN-GLYCEROL-3-PHOSPHATE ACYLTRANSFERASE-RELATED"/>
    <property type="match status" value="1"/>
</dbReference>
<comment type="domain">
    <text evidence="11">The HXXXXD motif is essential for acyltransferase activity and may constitute the binding site for the phosphate moiety of the glycerol-3-phosphate.</text>
</comment>
<keyword evidence="12" id="KW-0472">Membrane</keyword>
<dbReference type="Pfam" id="PF01553">
    <property type="entry name" value="Acyltransferase"/>
    <property type="match status" value="1"/>
</dbReference>
<evidence type="ECO:0000256" key="6">
    <source>
        <dbReference type="ARBA" id="ARBA00016139"/>
    </source>
</evidence>
<dbReference type="SMART" id="SM00563">
    <property type="entry name" value="PlsC"/>
    <property type="match status" value="1"/>
</dbReference>